<reference evidence="2 3" key="2">
    <citation type="journal article" date="2011" name="PLoS Genet.">
        <title>Caenorhabditis briggsae recombinant inbred line genotypes reveal inter-strain incompatibility and the evolution of recombination.</title>
        <authorList>
            <person name="Ross J.A."/>
            <person name="Koboldt D.C."/>
            <person name="Staisch J.E."/>
            <person name="Chamberlin H.M."/>
            <person name="Gupta B.P."/>
            <person name="Miller R.D."/>
            <person name="Baird S.E."/>
            <person name="Haag E.S."/>
        </authorList>
    </citation>
    <scope>NUCLEOTIDE SEQUENCE [LARGE SCALE GENOMIC DNA]</scope>
    <source>
        <strain evidence="2 3">AF16</strain>
    </source>
</reference>
<dbReference type="AlphaFoldDB" id="B6IJW8"/>
<keyword evidence="3" id="KW-1185">Reference proteome</keyword>
<protein>
    <submittedName>
        <fullName evidence="2">Protein CBG27280</fullName>
    </submittedName>
</protein>
<accession>B6IJW8</accession>
<reference evidence="2 3" key="1">
    <citation type="journal article" date="2003" name="PLoS Biol.">
        <title>The genome sequence of Caenorhabditis briggsae: a platform for comparative genomics.</title>
        <authorList>
            <person name="Stein L.D."/>
            <person name="Bao Z."/>
            <person name="Blasiar D."/>
            <person name="Blumenthal T."/>
            <person name="Brent M.R."/>
            <person name="Chen N."/>
            <person name="Chinwalla A."/>
            <person name="Clarke L."/>
            <person name="Clee C."/>
            <person name="Coghlan A."/>
            <person name="Coulson A."/>
            <person name="D'Eustachio P."/>
            <person name="Fitch D.H."/>
            <person name="Fulton L.A."/>
            <person name="Fulton R.E."/>
            <person name="Griffiths-Jones S."/>
            <person name="Harris T.W."/>
            <person name="Hillier L.W."/>
            <person name="Kamath R."/>
            <person name="Kuwabara P.E."/>
            <person name="Mardis E.R."/>
            <person name="Marra M.A."/>
            <person name="Miner T.L."/>
            <person name="Minx P."/>
            <person name="Mullikin J.C."/>
            <person name="Plumb R.W."/>
            <person name="Rogers J."/>
            <person name="Schein J.E."/>
            <person name="Sohrmann M."/>
            <person name="Spieth J."/>
            <person name="Stajich J.E."/>
            <person name="Wei C."/>
            <person name="Willey D."/>
            <person name="Wilson R.K."/>
            <person name="Durbin R."/>
            <person name="Waterston R.H."/>
        </authorList>
    </citation>
    <scope>NUCLEOTIDE SEQUENCE [LARGE SCALE GENOMIC DNA]</scope>
    <source>
        <strain evidence="2 3">AF16</strain>
    </source>
</reference>
<dbReference type="Proteomes" id="UP000008549">
    <property type="component" value="Unassembled WGS sequence"/>
</dbReference>
<gene>
    <name evidence="2 4" type="ORF">CBG27280</name>
    <name evidence="2" type="ORF">CBG_27280</name>
</gene>
<dbReference type="EMBL" id="HE601094">
    <property type="protein sequence ID" value="CAS00198.1"/>
    <property type="molecule type" value="Genomic_DNA"/>
</dbReference>
<proteinExistence type="predicted"/>
<evidence type="ECO:0000313" key="2">
    <source>
        <dbReference type="EMBL" id="CAS00198.1"/>
    </source>
</evidence>
<feature type="domain" description="F-box" evidence="1">
    <location>
        <begin position="6"/>
        <end position="30"/>
    </location>
</feature>
<dbReference type="CTD" id="68918734"/>
<name>B6IJW8_CAEBR</name>
<dbReference type="GeneID" id="68918734"/>
<dbReference type="PROSITE" id="PS50181">
    <property type="entry name" value="FBOX"/>
    <property type="match status" value="1"/>
</dbReference>
<dbReference type="InParanoid" id="B6IJW8"/>
<dbReference type="RefSeq" id="XP_045099758.1">
    <property type="nucleotide sequence ID" value="XM_045238361.1"/>
</dbReference>
<dbReference type="HOGENOM" id="CLU_3406699_0_0_1"/>
<sequence length="30" mass="3485">MADYVQPTLLDMPEIVMNHIFSYLDVKSIT</sequence>
<dbReference type="KEGG" id="cbr:CBG_27280"/>
<dbReference type="InterPro" id="IPR001810">
    <property type="entry name" value="F-box_dom"/>
</dbReference>
<evidence type="ECO:0000259" key="1">
    <source>
        <dbReference type="PROSITE" id="PS50181"/>
    </source>
</evidence>
<organism evidence="2 3">
    <name type="scientific">Caenorhabditis briggsae</name>
    <dbReference type="NCBI Taxonomy" id="6238"/>
    <lineage>
        <taxon>Eukaryota</taxon>
        <taxon>Metazoa</taxon>
        <taxon>Ecdysozoa</taxon>
        <taxon>Nematoda</taxon>
        <taxon>Chromadorea</taxon>
        <taxon>Rhabditida</taxon>
        <taxon>Rhabditina</taxon>
        <taxon>Rhabditomorpha</taxon>
        <taxon>Rhabditoidea</taxon>
        <taxon>Rhabditidae</taxon>
        <taxon>Peloderinae</taxon>
        <taxon>Caenorhabditis</taxon>
    </lineage>
</organism>
<evidence type="ECO:0000313" key="4">
    <source>
        <dbReference type="WormBase" id="CBG27280"/>
    </source>
</evidence>
<dbReference type="WormBase" id="CBG27280">
    <property type="protein sequence ID" value="CBP47142"/>
    <property type="gene ID" value="WBGene00088694"/>
</dbReference>
<evidence type="ECO:0000313" key="3">
    <source>
        <dbReference type="Proteomes" id="UP000008549"/>
    </source>
</evidence>